<keyword evidence="7" id="KW-1185">Reference proteome</keyword>
<dbReference type="AlphaFoldDB" id="A0A1B3Z8J0"/>
<organism evidence="6 7">
    <name type="scientific">Sphingomonas panacis</name>
    <dbReference type="NCBI Taxonomy" id="1560345"/>
    <lineage>
        <taxon>Bacteria</taxon>
        <taxon>Pseudomonadati</taxon>
        <taxon>Pseudomonadota</taxon>
        <taxon>Alphaproteobacteria</taxon>
        <taxon>Sphingomonadales</taxon>
        <taxon>Sphingomonadaceae</taxon>
        <taxon>Sphingomonas</taxon>
    </lineage>
</organism>
<keyword evidence="4" id="KW-0472">Membrane</keyword>
<dbReference type="GO" id="GO:0016020">
    <property type="term" value="C:membrane"/>
    <property type="evidence" value="ECO:0007669"/>
    <property type="project" value="UniProtKB-SubCell"/>
</dbReference>
<comment type="subcellular location">
    <subcellularLocation>
        <location evidence="1">Membrane</location>
        <topology evidence="1">Single-pass membrane protein</topology>
    </subcellularLocation>
</comment>
<evidence type="ECO:0000313" key="7">
    <source>
        <dbReference type="Proteomes" id="UP000094256"/>
    </source>
</evidence>
<dbReference type="InterPro" id="IPR037682">
    <property type="entry name" value="TonB_C"/>
</dbReference>
<dbReference type="Proteomes" id="UP000094256">
    <property type="component" value="Chromosome"/>
</dbReference>
<reference evidence="6 7" key="1">
    <citation type="submission" date="2016-01" db="EMBL/GenBank/DDBJ databases">
        <title>Complete genome and mega plasmid sequence of Sphingomonas panacis DCY99 elicits systemic resistance in rice to Xanthomonas oryzae.</title>
        <authorList>
            <person name="Kim Y.J."/>
            <person name="Yang D.C."/>
            <person name="Sing P."/>
        </authorList>
    </citation>
    <scope>NUCLEOTIDE SEQUENCE [LARGE SCALE GENOMIC DNA]</scope>
    <source>
        <strain evidence="6 7">DCY99</strain>
    </source>
</reference>
<evidence type="ECO:0000256" key="2">
    <source>
        <dbReference type="ARBA" id="ARBA00022692"/>
    </source>
</evidence>
<feature type="domain" description="TonB C-terminal" evidence="5">
    <location>
        <begin position="192"/>
        <end position="261"/>
    </location>
</feature>
<evidence type="ECO:0000256" key="3">
    <source>
        <dbReference type="ARBA" id="ARBA00022989"/>
    </source>
</evidence>
<name>A0A1B3Z8J0_9SPHN</name>
<dbReference type="GO" id="GO:0055085">
    <property type="term" value="P:transmembrane transport"/>
    <property type="evidence" value="ECO:0007669"/>
    <property type="project" value="InterPro"/>
</dbReference>
<protein>
    <recommendedName>
        <fullName evidence="5">TonB C-terminal domain-containing protein</fullName>
    </recommendedName>
</protein>
<dbReference type="OrthoDB" id="7585155at2"/>
<dbReference type="STRING" id="1560345.AWL63_06955"/>
<dbReference type="InterPro" id="IPR006260">
    <property type="entry name" value="TonB/TolA_C"/>
</dbReference>
<evidence type="ECO:0000313" key="6">
    <source>
        <dbReference type="EMBL" id="AOH83746.1"/>
    </source>
</evidence>
<evidence type="ECO:0000256" key="4">
    <source>
        <dbReference type="ARBA" id="ARBA00023136"/>
    </source>
</evidence>
<sequence>MDMSWMMLAGLLVAAVDPVALEPAGKWRLDAGAQSCLLMRTFGSAPSDVTLVLHPRPGMPRIDVISLHAADAAKPNAEQPATVTVLPSGEHFDGKADTAIVGDGRARDTASVPVKIIDTLPAATHLTLSIAGGPSMSYHLGTAASAITALKACEDDLLRSWGVDPARFRPMVEPGQPGYVDVLKYMKDDYPAAALHVSGRTIALLTIAETGKVSACRTVESAGHPALDAKTCEIGKRIRYPPAQDAGGAPVNSWTVLPMRWISRG</sequence>
<proteinExistence type="predicted"/>
<evidence type="ECO:0000256" key="1">
    <source>
        <dbReference type="ARBA" id="ARBA00004167"/>
    </source>
</evidence>
<dbReference type="NCBIfam" id="TIGR01352">
    <property type="entry name" value="tonB_Cterm"/>
    <property type="match status" value="1"/>
</dbReference>
<dbReference type="Pfam" id="PF03544">
    <property type="entry name" value="TonB_C"/>
    <property type="match status" value="1"/>
</dbReference>
<keyword evidence="3" id="KW-1133">Transmembrane helix</keyword>
<keyword evidence="2" id="KW-0812">Transmembrane</keyword>
<dbReference type="Gene3D" id="3.30.1150.10">
    <property type="match status" value="1"/>
</dbReference>
<dbReference type="EMBL" id="CP014168">
    <property type="protein sequence ID" value="AOH83746.1"/>
    <property type="molecule type" value="Genomic_DNA"/>
</dbReference>
<dbReference type="SUPFAM" id="SSF74653">
    <property type="entry name" value="TolA/TonB C-terminal domain"/>
    <property type="match status" value="1"/>
</dbReference>
<gene>
    <name evidence="6" type="ORF">AWL63_06955</name>
</gene>
<dbReference type="KEGG" id="span:AWL63_06955"/>
<accession>A0A1B3Z8J0</accession>
<evidence type="ECO:0000259" key="5">
    <source>
        <dbReference type="Pfam" id="PF03544"/>
    </source>
</evidence>